<dbReference type="InterPro" id="IPR038530">
    <property type="entry name" value="NiFe-hyd_HybE_sf"/>
</dbReference>
<proteinExistence type="inferred from homology"/>
<protein>
    <submittedName>
        <fullName evidence="2">Tat proofreading chaperone HybE</fullName>
    </submittedName>
</protein>
<dbReference type="OrthoDB" id="6485044at2"/>
<keyword evidence="3" id="KW-1185">Reference proteome</keyword>
<gene>
    <name evidence="2" type="ORF">C8D90_10132</name>
</gene>
<sequence length="163" mass="17963">MAECAPEEITGFSTDPSTQLIAVYQSIADEKMRELPFFHPSMPVHAALKLFEGQWVGCVLTPWMLSVVVLPGPDQCWPVREVGERLALKMPRGDMTFIIGELPEVGQLLSCSLMSPLDTALSAEQGMALVDDCLTMLFSLPVDQAGSRPPVSRRELFSRLRGQ</sequence>
<evidence type="ECO:0000313" key="3">
    <source>
        <dbReference type="Proteomes" id="UP000254848"/>
    </source>
</evidence>
<dbReference type="Gene3D" id="3.30.1460.40">
    <property type="entry name" value="[NiFe]-hydrogenase assembly chaperone, HybE"/>
    <property type="match status" value="1"/>
</dbReference>
<dbReference type="RefSeq" id="WP_115456401.1">
    <property type="nucleotide sequence ID" value="NZ_QRAP01000001.1"/>
</dbReference>
<comment type="caution">
    <text evidence="2">The sequence shown here is derived from an EMBL/GenBank/DDBJ whole genome shotgun (WGS) entry which is preliminary data.</text>
</comment>
<dbReference type="NCBIfam" id="TIGR03993">
    <property type="entry name" value="hydrog_HybE"/>
    <property type="match status" value="1"/>
</dbReference>
<organism evidence="2 3">
    <name type="scientific">Enterobacillus tribolii</name>
    <dbReference type="NCBI Taxonomy" id="1487935"/>
    <lineage>
        <taxon>Bacteria</taxon>
        <taxon>Pseudomonadati</taxon>
        <taxon>Pseudomonadota</taxon>
        <taxon>Gammaproteobacteria</taxon>
        <taxon>Enterobacterales</taxon>
        <taxon>Hafniaceae</taxon>
        <taxon>Enterobacillus</taxon>
    </lineage>
</organism>
<reference evidence="2 3" key="1">
    <citation type="submission" date="2018-07" db="EMBL/GenBank/DDBJ databases">
        <title>Genomic Encyclopedia of Type Strains, Phase IV (KMG-IV): sequencing the most valuable type-strain genomes for metagenomic binning, comparative biology and taxonomic classification.</title>
        <authorList>
            <person name="Goeker M."/>
        </authorList>
    </citation>
    <scope>NUCLEOTIDE SEQUENCE [LARGE SCALE GENOMIC DNA]</scope>
    <source>
        <strain evidence="2 3">DSM 103736</strain>
    </source>
</reference>
<dbReference type="NCBIfam" id="NF007776">
    <property type="entry name" value="PRK10465.1"/>
    <property type="match status" value="1"/>
</dbReference>
<dbReference type="InterPro" id="IPR023994">
    <property type="entry name" value="NiFe-hyd_HybE"/>
</dbReference>
<dbReference type="EMBL" id="QRAP01000001">
    <property type="protein sequence ID" value="RDK96604.1"/>
    <property type="molecule type" value="Genomic_DNA"/>
</dbReference>
<evidence type="ECO:0000313" key="2">
    <source>
        <dbReference type="EMBL" id="RDK96604.1"/>
    </source>
</evidence>
<name>A0A370R2H3_9GAMM</name>
<comment type="similarity">
    <text evidence="1">Belongs to the HupJ family.</text>
</comment>
<dbReference type="Proteomes" id="UP000254848">
    <property type="component" value="Unassembled WGS sequence"/>
</dbReference>
<dbReference type="Pfam" id="PF11939">
    <property type="entry name" value="NiFe-hyd_HybE"/>
    <property type="match status" value="1"/>
</dbReference>
<evidence type="ECO:0000256" key="1">
    <source>
        <dbReference type="ARBA" id="ARBA00006532"/>
    </source>
</evidence>
<accession>A0A370R2H3</accession>
<dbReference type="AlphaFoldDB" id="A0A370R2H3"/>